<evidence type="ECO:0000313" key="7">
    <source>
        <dbReference type="Proteomes" id="UP000801492"/>
    </source>
</evidence>
<dbReference type="AlphaFoldDB" id="A0A8K0D2Q6"/>
<dbReference type="PRINTS" id="PR00081">
    <property type="entry name" value="GDHRDH"/>
</dbReference>
<comment type="similarity">
    <text evidence="1 5">Belongs to the short-chain dehydrogenases/reductases (SDR) family.</text>
</comment>
<proteinExistence type="inferred from homology"/>
<accession>A0A8K0D2Q6</accession>
<evidence type="ECO:0000256" key="1">
    <source>
        <dbReference type="ARBA" id="ARBA00006484"/>
    </source>
</evidence>
<dbReference type="OrthoDB" id="7289984at2759"/>
<comment type="caution">
    <text evidence="6">The sequence shown here is derived from an EMBL/GenBank/DDBJ whole genome shotgun (WGS) entry which is preliminary data.</text>
</comment>
<keyword evidence="2" id="KW-0521">NADP</keyword>
<dbReference type="GO" id="GO:0004090">
    <property type="term" value="F:carbonyl reductase (NADPH) activity"/>
    <property type="evidence" value="ECO:0007669"/>
    <property type="project" value="UniProtKB-EC"/>
</dbReference>
<evidence type="ECO:0000313" key="6">
    <source>
        <dbReference type="EMBL" id="KAF2896096.1"/>
    </source>
</evidence>
<name>A0A8K0D2Q6_IGNLU</name>
<keyword evidence="7" id="KW-1185">Reference proteome</keyword>
<dbReference type="SUPFAM" id="SSF51735">
    <property type="entry name" value="NAD(P)-binding Rossmann-fold domains"/>
    <property type="match status" value="1"/>
</dbReference>
<evidence type="ECO:0000256" key="3">
    <source>
        <dbReference type="ARBA" id="ARBA00023002"/>
    </source>
</evidence>
<dbReference type="PRINTS" id="PR00080">
    <property type="entry name" value="SDRFAMILY"/>
</dbReference>
<dbReference type="InterPro" id="IPR002347">
    <property type="entry name" value="SDR_fam"/>
</dbReference>
<evidence type="ECO:0000256" key="4">
    <source>
        <dbReference type="ARBA" id="ARBA00026118"/>
    </source>
</evidence>
<dbReference type="PANTHER" id="PTHR43963:SF4">
    <property type="entry name" value="CARBONYL REDUCTASE (NADPH)"/>
    <property type="match status" value="1"/>
</dbReference>
<dbReference type="Gene3D" id="3.40.50.720">
    <property type="entry name" value="NAD(P)-binding Rossmann-like Domain"/>
    <property type="match status" value="1"/>
</dbReference>
<dbReference type="EMBL" id="VTPC01005387">
    <property type="protein sequence ID" value="KAF2896096.1"/>
    <property type="molecule type" value="Genomic_DNA"/>
</dbReference>
<dbReference type="InterPro" id="IPR045313">
    <property type="entry name" value="CBR1-like"/>
</dbReference>
<dbReference type="InterPro" id="IPR020904">
    <property type="entry name" value="Sc_DH/Rdtase_CS"/>
</dbReference>
<dbReference type="EC" id="1.1.1.184" evidence="4"/>
<dbReference type="PANTHER" id="PTHR43963">
    <property type="entry name" value="CARBONYL REDUCTASE 1-RELATED"/>
    <property type="match status" value="1"/>
</dbReference>
<protein>
    <recommendedName>
        <fullName evidence="4">carbonyl reductase (NADPH)</fullName>
        <ecNumber evidence="4">1.1.1.184</ecNumber>
    </recommendedName>
</protein>
<sequence>METVKVAVVTGANKGIGYAIVKGLCEKFDGKVYLTARDENRGTNAVKSLKELGLNPVFHQLDINDQESVNKFRDHIKATDGGIDLLVNNAAVAYKNDATEPFSEQAEVTVKVNYFSTLRVCETLLPLLRSHARVVNVSSSAGHLSRIPSQELRSKFSNPALTVSGLNELMNQFVEDAKNGENAQKGWGNSAYVVSKVGVSALTVIQQRNFDSEPEKRDISVNSVHPGYVNTDMTSHKGPLTIEEGARAPLYLALEPHGLRGQYIWFNSTVVDWYAPSTPTAV</sequence>
<evidence type="ECO:0000256" key="5">
    <source>
        <dbReference type="RuleBase" id="RU000363"/>
    </source>
</evidence>
<dbReference type="Proteomes" id="UP000801492">
    <property type="component" value="Unassembled WGS sequence"/>
</dbReference>
<dbReference type="InterPro" id="IPR036291">
    <property type="entry name" value="NAD(P)-bd_dom_sf"/>
</dbReference>
<dbReference type="CDD" id="cd05324">
    <property type="entry name" value="carb_red_PTCR-like_SDR_c"/>
    <property type="match status" value="1"/>
</dbReference>
<dbReference type="PROSITE" id="PS00061">
    <property type="entry name" value="ADH_SHORT"/>
    <property type="match status" value="1"/>
</dbReference>
<organism evidence="6 7">
    <name type="scientific">Ignelater luminosus</name>
    <name type="common">Cucubano</name>
    <name type="synonym">Pyrophorus luminosus</name>
    <dbReference type="NCBI Taxonomy" id="2038154"/>
    <lineage>
        <taxon>Eukaryota</taxon>
        <taxon>Metazoa</taxon>
        <taxon>Ecdysozoa</taxon>
        <taxon>Arthropoda</taxon>
        <taxon>Hexapoda</taxon>
        <taxon>Insecta</taxon>
        <taxon>Pterygota</taxon>
        <taxon>Neoptera</taxon>
        <taxon>Endopterygota</taxon>
        <taxon>Coleoptera</taxon>
        <taxon>Polyphaga</taxon>
        <taxon>Elateriformia</taxon>
        <taxon>Elateroidea</taxon>
        <taxon>Elateridae</taxon>
        <taxon>Agrypninae</taxon>
        <taxon>Pyrophorini</taxon>
        <taxon>Ignelater</taxon>
    </lineage>
</organism>
<reference evidence="6" key="1">
    <citation type="submission" date="2019-08" db="EMBL/GenBank/DDBJ databases">
        <title>The genome of the North American firefly Photinus pyralis.</title>
        <authorList>
            <consortium name="Photinus pyralis genome working group"/>
            <person name="Fallon T.R."/>
            <person name="Sander Lower S.E."/>
            <person name="Weng J.-K."/>
        </authorList>
    </citation>
    <scope>NUCLEOTIDE SEQUENCE</scope>
    <source>
        <strain evidence="6">TRF0915ILg1</strain>
        <tissue evidence="6">Whole body</tissue>
    </source>
</reference>
<evidence type="ECO:0000256" key="2">
    <source>
        <dbReference type="ARBA" id="ARBA00022857"/>
    </source>
</evidence>
<gene>
    <name evidence="6" type="ORF">ILUMI_10080</name>
</gene>
<dbReference type="Pfam" id="PF00106">
    <property type="entry name" value="adh_short"/>
    <property type="match status" value="1"/>
</dbReference>
<keyword evidence="3" id="KW-0560">Oxidoreductase</keyword>